<evidence type="ECO:0000313" key="2">
    <source>
        <dbReference type="Proteomes" id="UP001324634"/>
    </source>
</evidence>
<proteinExistence type="predicted"/>
<reference evidence="1 2" key="1">
    <citation type="submission" date="2023-11" db="EMBL/GenBank/DDBJ databases">
        <title>Peredibacter starrii A3.12.</title>
        <authorList>
            <person name="Mitchell R.J."/>
        </authorList>
    </citation>
    <scope>NUCLEOTIDE SEQUENCE [LARGE SCALE GENOMIC DNA]</scope>
    <source>
        <strain evidence="1 2">A3.12</strain>
    </source>
</reference>
<dbReference type="RefSeq" id="WP_321393827.1">
    <property type="nucleotide sequence ID" value="NZ_CP139487.1"/>
</dbReference>
<dbReference type="KEGG" id="psti:SOO65_18305"/>
<organism evidence="1 2">
    <name type="scientific">Peredibacter starrii</name>
    <dbReference type="NCBI Taxonomy" id="28202"/>
    <lineage>
        <taxon>Bacteria</taxon>
        <taxon>Pseudomonadati</taxon>
        <taxon>Bdellovibrionota</taxon>
        <taxon>Bacteriovoracia</taxon>
        <taxon>Bacteriovoracales</taxon>
        <taxon>Bacteriovoracaceae</taxon>
        <taxon>Peredibacter</taxon>
    </lineage>
</organism>
<gene>
    <name evidence="1" type="ORF">SOO65_18305</name>
</gene>
<name>A0AAX4HN93_9BACT</name>
<dbReference type="Proteomes" id="UP001324634">
    <property type="component" value="Chromosome"/>
</dbReference>
<dbReference type="AlphaFoldDB" id="A0AAX4HN93"/>
<protein>
    <submittedName>
        <fullName evidence="1">Uncharacterized protein</fullName>
    </submittedName>
</protein>
<dbReference type="EMBL" id="CP139487">
    <property type="protein sequence ID" value="WPU64650.1"/>
    <property type="molecule type" value="Genomic_DNA"/>
</dbReference>
<accession>A0AAX4HN93</accession>
<keyword evidence="2" id="KW-1185">Reference proteome</keyword>
<sequence>MSSEKQQILTSFFQSLEKMESEDMMAMVEKHLKDEDVELFVQHIETFYGITDDEELGMLAQLMVTGYLAAKHEESLKSTLN</sequence>
<evidence type="ECO:0000313" key="1">
    <source>
        <dbReference type="EMBL" id="WPU64650.1"/>
    </source>
</evidence>